<gene>
    <name evidence="1" type="ORF">GCM10017566_07740</name>
</gene>
<organism evidence="1 2">
    <name type="scientific">Amycolatopsis bartoniae</name>
    <dbReference type="NCBI Taxonomy" id="941986"/>
    <lineage>
        <taxon>Bacteria</taxon>
        <taxon>Bacillati</taxon>
        <taxon>Actinomycetota</taxon>
        <taxon>Actinomycetes</taxon>
        <taxon>Pseudonocardiales</taxon>
        <taxon>Pseudonocardiaceae</taxon>
        <taxon>Amycolatopsis</taxon>
    </lineage>
</organism>
<evidence type="ECO:0000313" key="2">
    <source>
        <dbReference type="Proteomes" id="UP000658656"/>
    </source>
</evidence>
<keyword evidence="2" id="KW-1185">Reference proteome</keyword>
<accession>A0A8H9M804</accession>
<dbReference type="Proteomes" id="UP000658656">
    <property type="component" value="Unassembled WGS sequence"/>
</dbReference>
<comment type="caution">
    <text evidence="1">The sequence shown here is derived from an EMBL/GenBank/DDBJ whole genome shotgun (WGS) entry which is preliminary data.</text>
</comment>
<dbReference type="AlphaFoldDB" id="A0A8H9M804"/>
<sequence length="79" mass="9222">MERRPVAESNTAWSTDNFRRMNDIRDAHLRRTEDPLAWQEAMIDMDNQLHADGQAADYTYEQGALIRGDELSRWVSGRI</sequence>
<protein>
    <submittedName>
        <fullName evidence="1">Uncharacterized protein</fullName>
    </submittedName>
</protein>
<name>A0A8H9M804_9PSEU</name>
<proteinExistence type="predicted"/>
<dbReference type="EMBL" id="BNAV01000001">
    <property type="protein sequence ID" value="GHF37044.1"/>
    <property type="molecule type" value="Genomic_DNA"/>
</dbReference>
<reference evidence="1" key="2">
    <citation type="submission" date="2020-09" db="EMBL/GenBank/DDBJ databases">
        <authorList>
            <person name="Sun Q."/>
            <person name="Zhou Y."/>
        </authorList>
    </citation>
    <scope>NUCLEOTIDE SEQUENCE</scope>
    <source>
        <strain evidence="1">CGMCC 4.7679</strain>
    </source>
</reference>
<reference evidence="1" key="1">
    <citation type="journal article" date="2014" name="Int. J. Syst. Evol. Microbiol.">
        <title>Complete genome sequence of Corynebacterium casei LMG S-19264T (=DSM 44701T), isolated from a smear-ripened cheese.</title>
        <authorList>
            <consortium name="US DOE Joint Genome Institute (JGI-PGF)"/>
            <person name="Walter F."/>
            <person name="Albersmeier A."/>
            <person name="Kalinowski J."/>
            <person name="Ruckert C."/>
        </authorList>
    </citation>
    <scope>NUCLEOTIDE SEQUENCE</scope>
    <source>
        <strain evidence="1">CGMCC 4.7679</strain>
    </source>
</reference>
<evidence type="ECO:0000313" key="1">
    <source>
        <dbReference type="EMBL" id="GHF37044.1"/>
    </source>
</evidence>